<name>A0A8X6U1D8_NEPPI</name>
<dbReference type="AlphaFoldDB" id="A0A8X6U1D8"/>
<keyword evidence="4" id="KW-1185">Reference proteome</keyword>
<dbReference type="GO" id="GO:0005737">
    <property type="term" value="C:cytoplasm"/>
    <property type="evidence" value="ECO:0007669"/>
    <property type="project" value="TreeGrafter"/>
</dbReference>
<feature type="region of interest" description="Disordered" evidence="2">
    <location>
        <begin position="207"/>
        <end position="302"/>
    </location>
</feature>
<dbReference type="GO" id="GO:0007346">
    <property type="term" value="P:regulation of mitotic cell cycle"/>
    <property type="evidence" value="ECO:0007669"/>
    <property type="project" value="TreeGrafter"/>
</dbReference>
<dbReference type="OrthoDB" id="10023951at2759"/>
<dbReference type="PANTHER" id="PTHR12353:SF1">
    <property type="entry name" value="DISKS LARGE-ASSOCIATED PROTEIN 5"/>
    <property type="match status" value="1"/>
</dbReference>
<accession>A0A8X6U1D8</accession>
<dbReference type="Pfam" id="PF03359">
    <property type="entry name" value="GKAP"/>
    <property type="match status" value="1"/>
</dbReference>
<dbReference type="GO" id="GO:0051642">
    <property type="term" value="P:centrosome localization"/>
    <property type="evidence" value="ECO:0007669"/>
    <property type="project" value="TreeGrafter"/>
</dbReference>
<feature type="compositionally biased region" description="Basic and acidic residues" evidence="2">
    <location>
        <begin position="207"/>
        <end position="223"/>
    </location>
</feature>
<dbReference type="GO" id="GO:0031616">
    <property type="term" value="C:spindle pole centrosome"/>
    <property type="evidence" value="ECO:0007669"/>
    <property type="project" value="TreeGrafter"/>
</dbReference>
<organism evidence="3 4">
    <name type="scientific">Nephila pilipes</name>
    <name type="common">Giant wood spider</name>
    <name type="synonym">Nephila maculata</name>
    <dbReference type="NCBI Taxonomy" id="299642"/>
    <lineage>
        <taxon>Eukaryota</taxon>
        <taxon>Metazoa</taxon>
        <taxon>Ecdysozoa</taxon>
        <taxon>Arthropoda</taxon>
        <taxon>Chelicerata</taxon>
        <taxon>Arachnida</taxon>
        <taxon>Araneae</taxon>
        <taxon>Araneomorphae</taxon>
        <taxon>Entelegynae</taxon>
        <taxon>Araneoidea</taxon>
        <taxon>Nephilidae</taxon>
        <taxon>Nephila</taxon>
    </lineage>
</organism>
<comment type="caution">
    <text evidence="3">The sequence shown here is derived from an EMBL/GenBank/DDBJ whole genome shotgun (WGS) entry which is preliminary data.</text>
</comment>
<gene>
    <name evidence="3" type="primary">Dlgap5</name>
    <name evidence="3" type="ORF">NPIL_87991</name>
</gene>
<dbReference type="EMBL" id="BMAW01019745">
    <property type="protein sequence ID" value="GFT65079.1"/>
    <property type="molecule type" value="Genomic_DNA"/>
</dbReference>
<dbReference type="Proteomes" id="UP000887013">
    <property type="component" value="Unassembled WGS sequence"/>
</dbReference>
<evidence type="ECO:0000313" key="3">
    <source>
        <dbReference type="EMBL" id="GFT65079.1"/>
    </source>
</evidence>
<evidence type="ECO:0000256" key="1">
    <source>
        <dbReference type="ARBA" id="ARBA00008839"/>
    </source>
</evidence>
<dbReference type="PANTHER" id="PTHR12353">
    <property type="entry name" value="DISKS LARGE-ASSOCIATED PROTEIN DAP SAP90/PSD-95-ASSOCIATED PROTEIN"/>
    <property type="match status" value="1"/>
</dbReference>
<evidence type="ECO:0000256" key="2">
    <source>
        <dbReference type="SAM" id="MobiDB-lite"/>
    </source>
</evidence>
<comment type="similarity">
    <text evidence="1">Belongs to the SAPAP family.</text>
</comment>
<protein>
    <submittedName>
        <fullName evidence="3">Disks large-associated protein 5</fullName>
    </submittedName>
</protein>
<dbReference type="GO" id="GO:0051382">
    <property type="term" value="P:kinetochore assembly"/>
    <property type="evidence" value="ECO:0007669"/>
    <property type="project" value="TreeGrafter"/>
</dbReference>
<dbReference type="GO" id="GO:0023052">
    <property type="term" value="P:signaling"/>
    <property type="evidence" value="ECO:0007669"/>
    <property type="project" value="InterPro"/>
</dbReference>
<evidence type="ECO:0000313" key="4">
    <source>
        <dbReference type="Proteomes" id="UP000887013"/>
    </source>
</evidence>
<proteinExistence type="inferred from homology"/>
<dbReference type="GO" id="GO:0007059">
    <property type="term" value="P:chromosome segregation"/>
    <property type="evidence" value="ECO:0007669"/>
    <property type="project" value="TreeGrafter"/>
</dbReference>
<dbReference type="GO" id="GO:0005634">
    <property type="term" value="C:nucleus"/>
    <property type="evidence" value="ECO:0007669"/>
    <property type="project" value="TreeGrafter"/>
</dbReference>
<feature type="compositionally biased region" description="Basic and acidic residues" evidence="2">
    <location>
        <begin position="271"/>
        <end position="297"/>
    </location>
</feature>
<sequence>MESRNSLKRKSGVNKSEQPGIPYFRGLLDSNIEELKDYCKTWEEISSNENVPEEVCDEIRATIGLTNLLLHQKLKQFGDLINDSEFKRGEKEITYFDLQGFWDMVHYEIEKIHKSFNNLEKCQKNDWVFVQETLQKVEPKKKPKFINTAKVTIDSKARALAARQRLAEAKLRMKAHSSNKCENQTEIAIVLTKNDISEQKSLVAEKIADKESSKKVSGKETVPEKQPQINHALKNIKNVKISEQKEDSPLGSPTKISNSQERINSHHRKQRCDSKMVKKSGKENVSESKNVSDEKLLAAKPVQSKRVKNKEVIPLQCVTRSAKRAMIAESNAKK</sequence>
<dbReference type="GO" id="GO:0008017">
    <property type="term" value="F:microtubule binding"/>
    <property type="evidence" value="ECO:0007669"/>
    <property type="project" value="TreeGrafter"/>
</dbReference>
<reference evidence="3" key="1">
    <citation type="submission" date="2020-08" db="EMBL/GenBank/DDBJ databases">
        <title>Multicomponent nature underlies the extraordinary mechanical properties of spider dragline silk.</title>
        <authorList>
            <person name="Kono N."/>
            <person name="Nakamura H."/>
            <person name="Mori M."/>
            <person name="Yoshida Y."/>
            <person name="Ohtoshi R."/>
            <person name="Malay A.D."/>
            <person name="Moran D.A.P."/>
            <person name="Tomita M."/>
            <person name="Numata K."/>
            <person name="Arakawa K."/>
        </authorList>
    </citation>
    <scope>NUCLEOTIDE SEQUENCE</scope>
</reference>
<dbReference type="InterPro" id="IPR005026">
    <property type="entry name" value="SAPAP"/>
</dbReference>
<dbReference type="GO" id="GO:0007052">
    <property type="term" value="P:mitotic spindle organization"/>
    <property type="evidence" value="ECO:0007669"/>
    <property type="project" value="TreeGrafter"/>
</dbReference>